<evidence type="ECO:0000313" key="2">
    <source>
        <dbReference type="EMBL" id="KAF2579991.1"/>
    </source>
</evidence>
<proteinExistence type="predicted"/>
<organism evidence="2 3">
    <name type="scientific">Brassica cretica</name>
    <name type="common">Mustard</name>
    <dbReference type="NCBI Taxonomy" id="69181"/>
    <lineage>
        <taxon>Eukaryota</taxon>
        <taxon>Viridiplantae</taxon>
        <taxon>Streptophyta</taxon>
        <taxon>Embryophyta</taxon>
        <taxon>Tracheophyta</taxon>
        <taxon>Spermatophyta</taxon>
        <taxon>Magnoliopsida</taxon>
        <taxon>eudicotyledons</taxon>
        <taxon>Gunneridae</taxon>
        <taxon>Pentapetalae</taxon>
        <taxon>rosids</taxon>
        <taxon>malvids</taxon>
        <taxon>Brassicales</taxon>
        <taxon>Brassicaceae</taxon>
        <taxon>Brassiceae</taxon>
        <taxon>Brassica</taxon>
    </lineage>
</organism>
<comment type="caution">
    <text evidence="2">The sequence shown here is derived from an EMBL/GenBank/DDBJ whole genome shotgun (WGS) entry which is preliminary data.</text>
</comment>
<gene>
    <name evidence="2" type="ORF">F2Q68_00003338</name>
</gene>
<name>A0A8S9JCT1_BRACR</name>
<dbReference type="Proteomes" id="UP000712281">
    <property type="component" value="Unassembled WGS sequence"/>
</dbReference>
<sequence>MLSGFRTASHRGAEAYQEQDDDVGESNNVVSLCVYVDLWNVSAVFLLRFLPKDHLLRKNGD</sequence>
<evidence type="ECO:0000256" key="1">
    <source>
        <dbReference type="SAM" id="MobiDB-lite"/>
    </source>
</evidence>
<accession>A0A8S9JCT1</accession>
<reference evidence="2" key="1">
    <citation type="submission" date="2019-12" db="EMBL/GenBank/DDBJ databases">
        <title>Genome sequencing and annotation of Brassica cretica.</title>
        <authorList>
            <person name="Studholme D.J."/>
            <person name="Sarris P.F."/>
        </authorList>
    </citation>
    <scope>NUCLEOTIDE SEQUENCE</scope>
    <source>
        <strain evidence="2">PFS-001/15</strain>
        <tissue evidence="2">Leaf</tissue>
    </source>
</reference>
<protein>
    <submittedName>
        <fullName evidence="2">Uncharacterized protein</fullName>
    </submittedName>
</protein>
<dbReference type="AlphaFoldDB" id="A0A8S9JCT1"/>
<dbReference type="EMBL" id="QGKW02001660">
    <property type="protein sequence ID" value="KAF2579991.1"/>
    <property type="molecule type" value="Genomic_DNA"/>
</dbReference>
<feature type="region of interest" description="Disordered" evidence="1">
    <location>
        <begin position="1"/>
        <end position="23"/>
    </location>
</feature>
<evidence type="ECO:0000313" key="3">
    <source>
        <dbReference type="Proteomes" id="UP000712281"/>
    </source>
</evidence>